<evidence type="ECO:0000256" key="2">
    <source>
        <dbReference type="SAM" id="MobiDB-lite"/>
    </source>
</evidence>
<evidence type="ECO:0000313" key="5">
    <source>
        <dbReference type="EMBL" id="ACC39876.1"/>
    </source>
</evidence>
<dbReference type="GO" id="GO:0052572">
    <property type="term" value="P:response to host immune response"/>
    <property type="evidence" value="ECO:0007669"/>
    <property type="project" value="TreeGrafter"/>
</dbReference>
<feature type="region of interest" description="Disordered" evidence="2">
    <location>
        <begin position="451"/>
        <end position="527"/>
    </location>
</feature>
<dbReference type="SUPFAM" id="SSF140459">
    <property type="entry name" value="PE/PPE dimer-like"/>
    <property type="match status" value="1"/>
</dbReference>
<comment type="similarity">
    <text evidence="1">Belongs to the mycobacterial PPE family.</text>
</comment>
<protein>
    <submittedName>
        <fullName evidence="5">PPE family protein</fullName>
    </submittedName>
</protein>
<feature type="compositionally biased region" description="Basic and acidic residues" evidence="2">
    <location>
        <begin position="518"/>
        <end position="527"/>
    </location>
</feature>
<dbReference type="PANTHER" id="PTHR46766:SF1">
    <property type="entry name" value="GLUTAMINE-RICH PROTEIN 2"/>
    <property type="match status" value="1"/>
</dbReference>
<feature type="domain" description="PPE" evidence="3">
    <location>
        <begin position="6"/>
        <end position="168"/>
    </location>
</feature>
<dbReference type="FunFam" id="1.20.1260.20:FF:000001">
    <property type="entry name" value="PPE family protein PPE41"/>
    <property type="match status" value="1"/>
</dbReference>
<dbReference type="PANTHER" id="PTHR46766">
    <property type="entry name" value="GLUTAMINE-RICH PROTEIN 2"/>
    <property type="match status" value="1"/>
</dbReference>
<feature type="domain" description="PPE-PPW subfamily C-terminal" evidence="4">
    <location>
        <begin position="468"/>
        <end position="515"/>
    </location>
</feature>
<evidence type="ECO:0000259" key="3">
    <source>
        <dbReference type="Pfam" id="PF00823"/>
    </source>
</evidence>
<proteinExistence type="inferred from homology"/>
<evidence type="ECO:0000313" key="6">
    <source>
        <dbReference type="Proteomes" id="UP000001190"/>
    </source>
</evidence>
<dbReference type="InterPro" id="IPR038332">
    <property type="entry name" value="PPE_sf"/>
</dbReference>
<feature type="region of interest" description="Disordered" evidence="2">
    <location>
        <begin position="402"/>
        <end position="437"/>
    </location>
</feature>
<dbReference type="KEGG" id="mmi:MMAR_1418"/>
<dbReference type="RefSeq" id="WP_012393279.1">
    <property type="nucleotide sequence ID" value="NC_010612.1"/>
</dbReference>
<dbReference type="Proteomes" id="UP000001190">
    <property type="component" value="Chromosome"/>
</dbReference>
<dbReference type="Pfam" id="PF18878">
    <property type="entry name" value="PPE-PPW"/>
    <property type="match status" value="1"/>
</dbReference>
<dbReference type="Gene3D" id="1.20.1260.20">
    <property type="entry name" value="PPE superfamily"/>
    <property type="match status" value="1"/>
</dbReference>
<evidence type="ECO:0000256" key="1">
    <source>
        <dbReference type="ARBA" id="ARBA00010652"/>
    </source>
</evidence>
<reference evidence="5 6" key="1">
    <citation type="journal article" date="2008" name="Genome Res.">
        <title>Insights from the complete genome sequence of Mycobacterium marinum on the evolution of Mycobacterium tuberculosis.</title>
        <authorList>
            <person name="Stinear T.P."/>
            <person name="Seemann T."/>
            <person name="Harrison P.F."/>
            <person name="Jenkin G.A."/>
            <person name="Davies J.K."/>
            <person name="Johnson P.D."/>
            <person name="Abdellah Z."/>
            <person name="Arrowsmith C."/>
            <person name="Chillingworth T."/>
            <person name="Churcher C."/>
            <person name="Clarke K."/>
            <person name="Cronin A."/>
            <person name="Davis P."/>
            <person name="Goodhead I."/>
            <person name="Holroyd N."/>
            <person name="Jagels K."/>
            <person name="Lord A."/>
            <person name="Moule S."/>
            <person name="Mungall K."/>
            <person name="Norbertczak H."/>
            <person name="Quail M.A."/>
            <person name="Rabbinowitsch E."/>
            <person name="Walker D."/>
            <person name="White B."/>
            <person name="Whitehead S."/>
            <person name="Small P.L."/>
            <person name="Brosch R."/>
            <person name="Ramakrishnan L."/>
            <person name="Fischbach M.A."/>
            <person name="Parkhill J."/>
            <person name="Cole S.T."/>
        </authorList>
    </citation>
    <scope>NUCLEOTIDE SEQUENCE [LARGE SCALE GENOMIC DNA]</scope>
    <source>
        <strain evidence="6">ATCC BAA-535 / M</strain>
    </source>
</reference>
<keyword evidence="6" id="KW-1185">Reference proteome</keyword>
<dbReference type="HOGENOM" id="CLU_000243_5_2_11"/>
<dbReference type="InterPro" id="IPR000030">
    <property type="entry name" value="PPE_dom"/>
</dbReference>
<dbReference type="AlphaFoldDB" id="B2HFN1"/>
<name>B2HFN1_MYCMM</name>
<dbReference type="EMBL" id="CP000854">
    <property type="protein sequence ID" value="ACC39876.1"/>
    <property type="molecule type" value="Genomic_DNA"/>
</dbReference>
<dbReference type="OrthoDB" id="4753487at2"/>
<sequence>MTAPIWMASPPEVHSALLSSGPGPGPLLSAAAAWSQLSNEYASAANELTAMLGAVQAGPWEGSSAEQYVAAHLPYVAWLMQASVDTTQAAAQLETAAAAYTTALAAMPTLPELATNHTIHAALTATNFFGINTIPITLNEADYVRMWIQAATTMSTYQAVSGTALASTPQTAPAPYILKSNAQTEDSQPPVEGSDPLDSLVADILRAITDGRVNWDPVSRTVNGIEYEEYTDAGDPVWWVVRALEFSQDFRTFARLLPTDPQAALQFYGELFLFDYPVHIPQLLTWLSQSPQLLAVALGQAVSGLGAVTGFAGLAGLAAQPIGTVASALGPVAAPADMLPVTSMAPTVTTPVAAPVSATAPAPATALTAGGPPPVPPAAGGAGFSYPYLIGGGPSIGFGSGMSTSASASAKKKTPEPDTAAAAAARERARARRRRRATLRGYGDEFMDIEVDPDWGAPPGEGPGASTVASDHGAGPVGIAGTVHTGSVTPAAGLTTLGGDDFDGEPRMPMLPGTWDPDGARDAGKGS</sequence>
<accession>B2HFN1</accession>
<organism evidence="5 6">
    <name type="scientific">Mycobacterium marinum (strain ATCC BAA-535 / M)</name>
    <dbReference type="NCBI Taxonomy" id="216594"/>
    <lineage>
        <taxon>Bacteria</taxon>
        <taxon>Bacillati</taxon>
        <taxon>Actinomycetota</taxon>
        <taxon>Actinomycetes</taxon>
        <taxon>Mycobacteriales</taxon>
        <taxon>Mycobacteriaceae</taxon>
        <taxon>Mycobacterium</taxon>
        <taxon>Mycobacterium ulcerans group</taxon>
    </lineage>
</organism>
<dbReference type="eggNOG" id="COG5651">
    <property type="taxonomic scope" value="Bacteria"/>
</dbReference>
<evidence type="ECO:0000259" key="4">
    <source>
        <dbReference type="Pfam" id="PF18878"/>
    </source>
</evidence>
<dbReference type="InterPro" id="IPR043641">
    <property type="entry name" value="PPE-PPW_C"/>
</dbReference>
<dbReference type="Pfam" id="PF00823">
    <property type="entry name" value="PPE"/>
    <property type="match status" value="1"/>
</dbReference>
<gene>
    <name evidence="5" type="ordered locus">MMAR_1418</name>
</gene>